<evidence type="ECO:0000256" key="1">
    <source>
        <dbReference type="SAM" id="SignalP"/>
    </source>
</evidence>
<evidence type="ECO:0000313" key="2">
    <source>
        <dbReference type="EMBL" id="SPZ02577.1"/>
    </source>
</evidence>
<feature type="chain" id="PRO_5016120693" evidence="1">
    <location>
        <begin position="19"/>
        <end position="93"/>
    </location>
</feature>
<evidence type="ECO:0000313" key="3">
    <source>
        <dbReference type="Proteomes" id="UP000250443"/>
    </source>
</evidence>
<protein>
    <submittedName>
        <fullName evidence="2">Uncharacterized protein</fullName>
    </submittedName>
</protein>
<accession>A0A2X2C3H4</accession>
<organism evidence="2 3">
    <name type="scientific">Pseudomonas luteola</name>
    <dbReference type="NCBI Taxonomy" id="47886"/>
    <lineage>
        <taxon>Bacteria</taxon>
        <taxon>Pseudomonadati</taxon>
        <taxon>Pseudomonadota</taxon>
        <taxon>Gammaproteobacteria</taxon>
        <taxon>Pseudomonadales</taxon>
        <taxon>Pseudomonadaceae</taxon>
        <taxon>Pseudomonas</taxon>
    </lineage>
</organism>
<feature type="signal peptide" evidence="1">
    <location>
        <begin position="1"/>
        <end position="18"/>
    </location>
</feature>
<dbReference type="AlphaFoldDB" id="A0A2X2C3H4"/>
<proteinExistence type="predicted"/>
<reference evidence="2 3" key="1">
    <citation type="submission" date="2018-06" db="EMBL/GenBank/DDBJ databases">
        <authorList>
            <consortium name="Pathogen Informatics"/>
            <person name="Doyle S."/>
        </authorList>
    </citation>
    <scope>NUCLEOTIDE SEQUENCE [LARGE SCALE GENOMIC DNA]</scope>
    <source>
        <strain evidence="2 3">NCTC11842</strain>
    </source>
</reference>
<keyword evidence="1" id="KW-0732">Signal</keyword>
<sequence length="93" mass="10866">MRKEAVLLSLLVSSLASAHSYDWSVTQSYFNKIFINHPNCEPQQMRWSQQECSNFRARAMTRFLKEWDDRQYLRSGKIVDNPAATARVNSELP</sequence>
<dbReference type="EMBL" id="UAUF01000007">
    <property type="protein sequence ID" value="SPZ02577.1"/>
    <property type="molecule type" value="Genomic_DNA"/>
</dbReference>
<name>A0A2X2C3H4_PSELU</name>
<gene>
    <name evidence="2" type="ORF">NCTC11842_00699</name>
</gene>
<dbReference type="Proteomes" id="UP000250443">
    <property type="component" value="Unassembled WGS sequence"/>
</dbReference>